<reference evidence="2 3" key="1">
    <citation type="submission" date="2024-09" db="EMBL/GenBank/DDBJ databases">
        <authorList>
            <person name="Sun Q."/>
            <person name="Mori K."/>
        </authorList>
    </citation>
    <scope>NUCLEOTIDE SEQUENCE [LARGE SCALE GENOMIC DNA]</scope>
    <source>
        <strain evidence="2 3">JCM 4362</strain>
    </source>
</reference>
<evidence type="ECO:0000256" key="1">
    <source>
        <dbReference type="SAM" id="MobiDB-lite"/>
    </source>
</evidence>
<proteinExistence type="predicted"/>
<organism evidence="2 3">
    <name type="scientific">Streptomyces cremeus</name>
    <dbReference type="NCBI Taxonomy" id="66881"/>
    <lineage>
        <taxon>Bacteria</taxon>
        <taxon>Bacillati</taxon>
        <taxon>Actinomycetota</taxon>
        <taxon>Actinomycetes</taxon>
        <taxon>Kitasatosporales</taxon>
        <taxon>Streptomycetaceae</taxon>
        <taxon>Streptomyces</taxon>
    </lineage>
</organism>
<gene>
    <name evidence="2" type="ORF">ACFFTU_01715</name>
</gene>
<feature type="compositionally biased region" description="Pro residues" evidence="1">
    <location>
        <begin position="27"/>
        <end position="48"/>
    </location>
</feature>
<feature type="region of interest" description="Disordered" evidence="1">
    <location>
        <begin position="1"/>
        <end position="77"/>
    </location>
</feature>
<comment type="caution">
    <text evidence="2">The sequence shown here is derived from an EMBL/GenBank/DDBJ whole genome shotgun (WGS) entry which is preliminary data.</text>
</comment>
<dbReference type="EMBL" id="JBHMCR010000001">
    <property type="protein sequence ID" value="MFB9518670.1"/>
    <property type="molecule type" value="Genomic_DNA"/>
</dbReference>
<evidence type="ECO:0000313" key="2">
    <source>
        <dbReference type="EMBL" id="MFB9518670.1"/>
    </source>
</evidence>
<accession>A0ABV5P663</accession>
<sequence>MSESEDARPGPSGPAPHGRPHHGPATGPAPSPTVPPPRPARPRPGPPPELDHTGRRHRRAMEGPTLLGVARRIPTASAQTARPAWSVDRRMVITVPACQLLPGLGTAVVPTAVAQALPRLFTAASPAAALEAATPGGRHRLDNVRRADRVVVLDRGRSREEGTCDEPVTREGSPLGELYALSRGR</sequence>
<name>A0ABV5P663_STRCM</name>
<keyword evidence="3" id="KW-1185">Reference proteome</keyword>
<dbReference type="RefSeq" id="WP_345219397.1">
    <property type="nucleotide sequence ID" value="NZ_BAAAXE010000002.1"/>
</dbReference>
<evidence type="ECO:0000313" key="3">
    <source>
        <dbReference type="Proteomes" id="UP001589718"/>
    </source>
</evidence>
<dbReference type="Proteomes" id="UP001589718">
    <property type="component" value="Unassembled WGS sequence"/>
</dbReference>
<protein>
    <submittedName>
        <fullName evidence="2">Uncharacterized protein</fullName>
    </submittedName>
</protein>